<evidence type="ECO:0000256" key="3">
    <source>
        <dbReference type="ARBA" id="ARBA00011970"/>
    </source>
</evidence>
<dbReference type="Gene3D" id="1.25.40.10">
    <property type="entry name" value="Tetratricopeptide repeat domain"/>
    <property type="match status" value="2"/>
</dbReference>
<dbReference type="GO" id="GO:0097363">
    <property type="term" value="F:protein O-acetylglucosaminyltransferase activity"/>
    <property type="evidence" value="ECO:0007669"/>
    <property type="project" value="UniProtKB-EC"/>
</dbReference>
<dbReference type="AlphaFoldDB" id="A0A411HHU0"/>
<keyword evidence="6" id="KW-0677">Repeat</keyword>
<dbReference type="Pfam" id="PF13844">
    <property type="entry name" value="Glyco_transf_41"/>
    <property type="match status" value="2"/>
</dbReference>
<feature type="repeat" description="TPR" evidence="8">
    <location>
        <begin position="9"/>
        <end position="42"/>
    </location>
</feature>
<feature type="domain" description="O-GlcNAc transferase C-terminal" evidence="9">
    <location>
        <begin position="355"/>
        <end position="527"/>
    </location>
</feature>
<dbReference type="Proteomes" id="UP000291562">
    <property type="component" value="Chromosome"/>
</dbReference>
<evidence type="ECO:0000256" key="1">
    <source>
        <dbReference type="ARBA" id="ARBA00004922"/>
    </source>
</evidence>
<dbReference type="SUPFAM" id="SSF53756">
    <property type="entry name" value="UDP-Glycosyltransferase/glycogen phosphorylase"/>
    <property type="match status" value="1"/>
</dbReference>
<dbReference type="InterPro" id="IPR029489">
    <property type="entry name" value="OGT/SEC/SPY_C"/>
</dbReference>
<dbReference type="SUPFAM" id="SSF48452">
    <property type="entry name" value="TPR-like"/>
    <property type="match status" value="2"/>
</dbReference>
<dbReference type="InterPro" id="IPR051939">
    <property type="entry name" value="Glycosyltr_41/O-GlcNAc_trsf"/>
</dbReference>
<dbReference type="InterPro" id="IPR011990">
    <property type="entry name" value="TPR-like_helical_dom_sf"/>
</dbReference>
<comment type="similarity">
    <text evidence="2">Belongs to the glycosyltransferase 41 family. O-GlcNAc transferase subfamily.</text>
</comment>
<dbReference type="Gene3D" id="3.40.50.2000">
    <property type="entry name" value="Glycogen Phosphorylase B"/>
    <property type="match status" value="1"/>
</dbReference>
<evidence type="ECO:0000256" key="4">
    <source>
        <dbReference type="ARBA" id="ARBA00022676"/>
    </source>
</evidence>
<dbReference type="PANTHER" id="PTHR44835">
    <property type="entry name" value="UDP-N-ACETYLGLUCOSAMINE--PEPTIDE N-ACETYLGLUCOSAMINYLTRANSFERASE SPINDLY-RELATED"/>
    <property type="match status" value="1"/>
</dbReference>
<evidence type="ECO:0000313" key="10">
    <source>
        <dbReference type="EMBL" id="QBB70051.1"/>
    </source>
</evidence>
<comment type="pathway">
    <text evidence="1">Protein modification; protein glycosylation.</text>
</comment>
<keyword evidence="5" id="KW-0808">Transferase</keyword>
<dbReference type="Pfam" id="PF14559">
    <property type="entry name" value="TPR_19"/>
    <property type="match status" value="1"/>
</dbReference>
<organism evidence="10 11">
    <name type="scientific">Pseudolysobacter antarcticus</name>
    <dbReference type="NCBI Taxonomy" id="2511995"/>
    <lineage>
        <taxon>Bacteria</taxon>
        <taxon>Pseudomonadati</taxon>
        <taxon>Pseudomonadota</taxon>
        <taxon>Gammaproteobacteria</taxon>
        <taxon>Lysobacterales</taxon>
        <taxon>Rhodanobacteraceae</taxon>
        <taxon>Pseudolysobacter</taxon>
    </lineage>
</organism>
<keyword evidence="4" id="KW-0328">Glycosyltransferase</keyword>
<dbReference type="Pfam" id="PF13374">
    <property type="entry name" value="TPR_10"/>
    <property type="match status" value="1"/>
</dbReference>
<evidence type="ECO:0000256" key="8">
    <source>
        <dbReference type="PROSITE-ProRule" id="PRU00339"/>
    </source>
</evidence>
<evidence type="ECO:0000256" key="5">
    <source>
        <dbReference type="ARBA" id="ARBA00022679"/>
    </source>
</evidence>
<name>A0A411HHU0_9GAMM</name>
<dbReference type="PROSITE" id="PS50005">
    <property type="entry name" value="TPR"/>
    <property type="match status" value="3"/>
</dbReference>
<feature type="repeat" description="TPR" evidence="8">
    <location>
        <begin position="77"/>
        <end position="110"/>
    </location>
</feature>
<dbReference type="EMBL" id="CP035704">
    <property type="protein sequence ID" value="QBB70051.1"/>
    <property type="molecule type" value="Genomic_DNA"/>
</dbReference>
<evidence type="ECO:0000256" key="2">
    <source>
        <dbReference type="ARBA" id="ARBA00005386"/>
    </source>
</evidence>
<evidence type="ECO:0000256" key="7">
    <source>
        <dbReference type="ARBA" id="ARBA00022803"/>
    </source>
</evidence>
<sequence>MAGNTSSNPLALFQQAQALHREGKFGLAESHYLRVVKLDPNHADAWHLLGVLAYQTGNTIKAIKHYRRAVEIRPGFAQAFNNLALAHKARSENSAALQAFERALAIRPEYVEAAFNVALLHETEGNPAAAEKAYRHALAIRPEYLDALINLGNLLRRQHRASEARDLLAPTQRMHSEHAALAGNLALIHLDLGDYAPARSLGATAARLAPQEARWWEVQGVAARLQNDLDAALPLLARARQLAPEDAGKQFEYGLALESAGDYAQACSVLGKARAAEPQWQRLRWSERLLLPTMPNDEAAVDAALVRFGQGLEDLHAGLKLDTPAAIASALDAAAATCPFQLHYLPRDNSVLQQRYAELVQRVALAAAPQFACAPTKPQRAPGAKLRIGFVSAYLRTHTVARYFSRYITDLDTTRFETFVWHTGDSSDALTESIAAASTHYLQTDRLPLSLAQMIRAADLDALIYLDIGLDPRQLLLASWRLAPLQCLAYGHPVSSGLPSIDYFLGADALEPTHAQKHYREKLLSLPGLGARPAPPPVAGDGAWLRENSPNKPVLLCLQNLIKLVPEFDRILACIAARSGARIVLFDRCAHLGQIFMRRIAPAFAAEGLRVEDSVELLPLRVYSEFLGGVQAADLVLDTPWFCGGGTSLDALGVGTPVVTLEGPMARGRQTAGMLRLLGIDELITTDADAYVELVVALCADKKRRDDLRLRISQSAEKLFNDPTPLTALQVFLRGAV</sequence>
<dbReference type="Gene3D" id="3.40.50.11380">
    <property type="match status" value="1"/>
</dbReference>
<dbReference type="InterPro" id="IPR019734">
    <property type="entry name" value="TPR_rpt"/>
</dbReference>
<gene>
    <name evidence="10" type="ORF">ELE36_06560</name>
</gene>
<reference evidence="10 11" key="1">
    <citation type="submission" date="2019-01" db="EMBL/GenBank/DDBJ databases">
        <title>Pseudolysobacter antarctica gen. nov., sp. nov., isolated from Fildes Peninsula, Antarctica.</title>
        <authorList>
            <person name="Wei Z."/>
            <person name="Peng F."/>
        </authorList>
    </citation>
    <scope>NUCLEOTIDE SEQUENCE [LARGE SCALE GENOMIC DNA]</scope>
    <source>
        <strain evidence="10 11">AQ6-296</strain>
    </source>
</reference>
<dbReference type="PANTHER" id="PTHR44835:SF1">
    <property type="entry name" value="PROTEIN O-GLCNAC TRANSFERASE"/>
    <property type="match status" value="1"/>
</dbReference>
<dbReference type="RefSeq" id="WP_129832310.1">
    <property type="nucleotide sequence ID" value="NZ_CP035704.1"/>
</dbReference>
<dbReference type="KEGG" id="xbc:ELE36_06560"/>
<keyword evidence="7 8" id="KW-0802">TPR repeat</keyword>
<keyword evidence="11" id="KW-1185">Reference proteome</keyword>
<dbReference type="SMART" id="SM00028">
    <property type="entry name" value="TPR"/>
    <property type="match status" value="7"/>
</dbReference>
<evidence type="ECO:0000256" key="6">
    <source>
        <dbReference type="ARBA" id="ARBA00022737"/>
    </source>
</evidence>
<dbReference type="OrthoDB" id="146908at2"/>
<accession>A0A411HHU0</accession>
<protein>
    <recommendedName>
        <fullName evidence="3">protein O-GlcNAc transferase</fullName>
        <ecNumber evidence="3">2.4.1.255</ecNumber>
    </recommendedName>
</protein>
<dbReference type="Pfam" id="PF13432">
    <property type="entry name" value="TPR_16"/>
    <property type="match status" value="2"/>
</dbReference>
<dbReference type="PROSITE" id="PS50293">
    <property type="entry name" value="TPR_REGION"/>
    <property type="match status" value="1"/>
</dbReference>
<evidence type="ECO:0000313" key="11">
    <source>
        <dbReference type="Proteomes" id="UP000291562"/>
    </source>
</evidence>
<feature type="repeat" description="TPR" evidence="8">
    <location>
        <begin position="43"/>
        <end position="76"/>
    </location>
</feature>
<evidence type="ECO:0000259" key="9">
    <source>
        <dbReference type="Pfam" id="PF13844"/>
    </source>
</evidence>
<proteinExistence type="inferred from homology"/>
<feature type="domain" description="O-GlcNAc transferase C-terminal" evidence="9">
    <location>
        <begin position="618"/>
        <end position="715"/>
    </location>
</feature>
<dbReference type="EC" id="2.4.1.255" evidence="3"/>